<feature type="region of interest" description="Disordered" evidence="1">
    <location>
        <begin position="116"/>
        <end position="136"/>
    </location>
</feature>
<feature type="compositionally biased region" description="Basic and acidic residues" evidence="1">
    <location>
        <begin position="214"/>
        <end position="225"/>
    </location>
</feature>
<keyword evidence="3" id="KW-1185">Reference proteome</keyword>
<dbReference type="EMBL" id="CALNXJ010000036">
    <property type="protein sequence ID" value="CAH3142103.1"/>
    <property type="molecule type" value="Genomic_DNA"/>
</dbReference>
<comment type="caution">
    <text evidence="2">The sequence shown here is derived from an EMBL/GenBank/DDBJ whole genome shotgun (WGS) entry which is preliminary data.</text>
</comment>
<dbReference type="AlphaFoldDB" id="A0AAU9XCB1"/>
<feature type="compositionally biased region" description="Basic and acidic residues" evidence="1">
    <location>
        <begin position="235"/>
        <end position="249"/>
    </location>
</feature>
<protein>
    <recommendedName>
        <fullName evidence="4">Protein FAM204A</fullName>
    </recommendedName>
</protein>
<organism evidence="2 3">
    <name type="scientific">Pocillopora meandrina</name>
    <dbReference type="NCBI Taxonomy" id="46732"/>
    <lineage>
        <taxon>Eukaryota</taxon>
        <taxon>Metazoa</taxon>
        <taxon>Cnidaria</taxon>
        <taxon>Anthozoa</taxon>
        <taxon>Hexacorallia</taxon>
        <taxon>Scleractinia</taxon>
        <taxon>Astrocoeniina</taxon>
        <taxon>Pocilloporidae</taxon>
        <taxon>Pocillopora</taxon>
    </lineage>
</organism>
<dbReference type="InterPro" id="IPR037690">
    <property type="entry name" value="FAM204A"/>
</dbReference>
<dbReference type="PANTHER" id="PTHR14386">
    <property type="entry name" value="PROTEIN FAM204A"/>
    <property type="match status" value="1"/>
</dbReference>
<evidence type="ECO:0008006" key="4">
    <source>
        <dbReference type="Google" id="ProtNLM"/>
    </source>
</evidence>
<sequence length="249" mass="29359">MYSTYLISKWQDVIKVLDDFVVCNMYAAVPPLEQSIPESSTSKEKEGSPRGISEETWQKFQQLRERRLQCCKVSTDKRVKELKKKATKSVLDNFTSDEEVAELRNQGVIFKQANNKSRPTEFSHKQEKIKKQKGDEKRWNELQQYLNSAVHSEEHEMDHTKHTPKVILIGDEIERNLEVALKEKKFELSEKLNKQLMEHDFTLKVAQAVECRDYSKRKATEDEKAKKRKRSKPHWAFEQKARWESKGNM</sequence>
<accession>A0AAU9XCB1</accession>
<evidence type="ECO:0000313" key="2">
    <source>
        <dbReference type="EMBL" id="CAH3142103.1"/>
    </source>
</evidence>
<reference evidence="2 3" key="1">
    <citation type="submission" date="2022-05" db="EMBL/GenBank/DDBJ databases">
        <authorList>
            <consortium name="Genoscope - CEA"/>
            <person name="William W."/>
        </authorList>
    </citation>
    <scope>NUCLEOTIDE SEQUENCE [LARGE SCALE GENOMIC DNA]</scope>
</reference>
<feature type="region of interest" description="Disordered" evidence="1">
    <location>
        <begin position="214"/>
        <end position="249"/>
    </location>
</feature>
<evidence type="ECO:0000313" key="3">
    <source>
        <dbReference type="Proteomes" id="UP001159428"/>
    </source>
</evidence>
<gene>
    <name evidence="2" type="ORF">PMEA_00019940</name>
</gene>
<proteinExistence type="predicted"/>
<name>A0AAU9XCB1_9CNID</name>
<dbReference type="PANTHER" id="PTHR14386:SF2">
    <property type="entry name" value="PROTEIN FAM204A"/>
    <property type="match status" value="1"/>
</dbReference>
<dbReference type="Proteomes" id="UP001159428">
    <property type="component" value="Unassembled WGS sequence"/>
</dbReference>
<evidence type="ECO:0000256" key="1">
    <source>
        <dbReference type="SAM" id="MobiDB-lite"/>
    </source>
</evidence>